<accession>A0AAE0TNQ1</accession>
<reference evidence="3" key="1">
    <citation type="submission" date="2023-07" db="EMBL/GenBank/DDBJ databases">
        <title>Black Yeasts Isolated from many extreme environments.</title>
        <authorList>
            <person name="Coleine C."/>
            <person name="Stajich J.E."/>
            <person name="Selbmann L."/>
        </authorList>
    </citation>
    <scope>NUCLEOTIDE SEQUENCE</scope>
    <source>
        <strain evidence="3">CCFEE 5485</strain>
    </source>
</reference>
<dbReference type="AlphaFoldDB" id="A0AAE0TNQ1"/>
<keyword evidence="2" id="KW-0812">Transmembrane</keyword>
<protein>
    <submittedName>
        <fullName evidence="3">Uncharacterized protein</fullName>
    </submittedName>
</protein>
<evidence type="ECO:0000313" key="4">
    <source>
        <dbReference type="Proteomes" id="UP001274830"/>
    </source>
</evidence>
<feature type="transmembrane region" description="Helical" evidence="2">
    <location>
        <begin position="64"/>
        <end position="82"/>
    </location>
</feature>
<feature type="compositionally biased region" description="Polar residues" evidence="1">
    <location>
        <begin position="247"/>
        <end position="256"/>
    </location>
</feature>
<feature type="transmembrane region" description="Helical" evidence="2">
    <location>
        <begin position="88"/>
        <end position="108"/>
    </location>
</feature>
<dbReference type="Proteomes" id="UP001274830">
    <property type="component" value="Unassembled WGS sequence"/>
</dbReference>
<feature type="region of interest" description="Disordered" evidence="1">
    <location>
        <begin position="138"/>
        <end position="170"/>
    </location>
</feature>
<comment type="caution">
    <text evidence="3">The sequence shown here is derived from an EMBL/GenBank/DDBJ whole genome shotgun (WGS) entry which is preliminary data.</text>
</comment>
<feature type="region of interest" description="Disordered" evidence="1">
    <location>
        <begin position="222"/>
        <end position="298"/>
    </location>
</feature>
<name>A0AAE0TNQ1_9PEZI</name>
<keyword evidence="4" id="KW-1185">Reference proteome</keyword>
<organism evidence="3 4">
    <name type="scientific">Recurvomyces mirabilis</name>
    <dbReference type="NCBI Taxonomy" id="574656"/>
    <lineage>
        <taxon>Eukaryota</taxon>
        <taxon>Fungi</taxon>
        <taxon>Dikarya</taxon>
        <taxon>Ascomycota</taxon>
        <taxon>Pezizomycotina</taxon>
        <taxon>Dothideomycetes</taxon>
        <taxon>Dothideomycetidae</taxon>
        <taxon>Mycosphaerellales</taxon>
        <taxon>Teratosphaeriaceae</taxon>
        <taxon>Recurvomyces</taxon>
    </lineage>
</organism>
<sequence length="298" mass="32192">MLIITTTLTDRALYLSPSLSDHAIISKVTLEELSPALRSSRIDPCYAIKAMPGAIMIYSIISKILLPFVLLFSIPLVALSIATSVFAFWVLLIRVSIVYVELLAALLWSCIIPEPKYSGVEDFIAAESLTKSPDSIVARSRRASRSSAHSESTYPRLAGPSGSAVTLPEPLRQRDYEGVGGWRDEGEDDAIWLGMNSRLELPLSTLQCEHLSQTSLHLLGSGYNSPERVRTPHALRTPGSARRHGTGTESPESYFSTAPGIATRGHQSSQSLSGISRPGGAGSTTSPASINHSRRPTH</sequence>
<gene>
    <name evidence="3" type="ORF">LTR78_009302</name>
</gene>
<proteinExistence type="predicted"/>
<evidence type="ECO:0000256" key="2">
    <source>
        <dbReference type="SAM" id="Phobius"/>
    </source>
</evidence>
<dbReference type="EMBL" id="JAUTXT010000050">
    <property type="protein sequence ID" value="KAK3670858.1"/>
    <property type="molecule type" value="Genomic_DNA"/>
</dbReference>
<keyword evidence="2" id="KW-1133">Transmembrane helix</keyword>
<keyword evidence="2" id="KW-0472">Membrane</keyword>
<feature type="compositionally biased region" description="Polar residues" evidence="1">
    <location>
        <begin position="265"/>
        <end position="274"/>
    </location>
</feature>
<evidence type="ECO:0000313" key="3">
    <source>
        <dbReference type="EMBL" id="KAK3670858.1"/>
    </source>
</evidence>
<evidence type="ECO:0000256" key="1">
    <source>
        <dbReference type="SAM" id="MobiDB-lite"/>
    </source>
</evidence>